<dbReference type="GO" id="GO:0043709">
    <property type="term" value="P:cell adhesion involved in single-species biofilm formation"/>
    <property type="evidence" value="ECO:0007669"/>
    <property type="project" value="TreeGrafter"/>
</dbReference>
<dbReference type="GO" id="GO:0005886">
    <property type="term" value="C:plasma membrane"/>
    <property type="evidence" value="ECO:0007669"/>
    <property type="project" value="TreeGrafter"/>
</dbReference>
<dbReference type="AlphaFoldDB" id="A0A0K6IJI3"/>
<dbReference type="GO" id="GO:0052621">
    <property type="term" value="F:diguanylate cyclase activity"/>
    <property type="evidence" value="ECO:0007669"/>
    <property type="project" value="UniProtKB-EC"/>
</dbReference>
<organism evidence="6 7">
    <name type="scientific">Marinomonas fungiae</name>
    <dbReference type="NCBI Taxonomy" id="1137284"/>
    <lineage>
        <taxon>Bacteria</taxon>
        <taxon>Pseudomonadati</taxon>
        <taxon>Pseudomonadota</taxon>
        <taxon>Gammaproteobacteria</taxon>
        <taxon>Oceanospirillales</taxon>
        <taxon>Oceanospirillaceae</taxon>
        <taxon>Marinomonas</taxon>
    </lineage>
</organism>
<dbReference type="EC" id="2.7.7.65" evidence="1"/>
<evidence type="ECO:0000313" key="6">
    <source>
        <dbReference type="EMBL" id="CUB03231.1"/>
    </source>
</evidence>
<dbReference type="PROSITE" id="PS50887">
    <property type="entry name" value="GGDEF"/>
    <property type="match status" value="1"/>
</dbReference>
<dbReference type="NCBIfam" id="TIGR00254">
    <property type="entry name" value="GGDEF"/>
    <property type="match status" value="1"/>
</dbReference>
<dbReference type="GO" id="GO:1902201">
    <property type="term" value="P:negative regulation of bacterial-type flagellum-dependent cell motility"/>
    <property type="evidence" value="ECO:0007669"/>
    <property type="project" value="TreeGrafter"/>
</dbReference>
<protein>
    <recommendedName>
        <fullName evidence="1">diguanylate cyclase</fullName>
        <ecNumber evidence="1">2.7.7.65</ecNumber>
    </recommendedName>
</protein>
<feature type="domain" description="Response regulatory" evidence="4">
    <location>
        <begin position="125"/>
        <end position="242"/>
    </location>
</feature>
<dbReference type="SUPFAM" id="SSF55073">
    <property type="entry name" value="Nucleotide cyclase"/>
    <property type="match status" value="1"/>
</dbReference>
<proteinExistence type="predicted"/>
<dbReference type="InterPro" id="IPR011006">
    <property type="entry name" value="CheY-like_superfamily"/>
</dbReference>
<dbReference type="OrthoDB" id="9812260at2"/>
<dbReference type="SUPFAM" id="SSF52172">
    <property type="entry name" value="CheY-like"/>
    <property type="match status" value="2"/>
</dbReference>
<dbReference type="InterPro" id="IPR000160">
    <property type="entry name" value="GGDEF_dom"/>
</dbReference>
<dbReference type="PANTHER" id="PTHR45138">
    <property type="entry name" value="REGULATORY COMPONENTS OF SENSORY TRANSDUCTION SYSTEM"/>
    <property type="match status" value="1"/>
</dbReference>
<evidence type="ECO:0000313" key="7">
    <source>
        <dbReference type="Proteomes" id="UP000182769"/>
    </source>
</evidence>
<accession>A0A0K6IJI3</accession>
<keyword evidence="7" id="KW-1185">Reference proteome</keyword>
<dbReference type="PANTHER" id="PTHR45138:SF9">
    <property type="entry name" value="DIGUANYLATE CYCLASE DGCM-RELATED"/>
    <property type="match status" value="1"/>
</dbReference>
<evidence type="ECO:0000259" key="5">
    <source>
        <dbReference type="PROSITE" id="PS50887"/>
    </source>
</evidence>
<dbReference type="InterPro" id="IPR029787">
    <property type="entry name" value="Nucleotide_cyclase"/>
</dbReference>
<dbReference type="Pfam" id="PF00072">
    <property type="entry name" value="Response_reg"/>
    <property type="match status" value="2"/>
</dbReference>
<dbReference type="STRING" id="1137284.GCA_001418205_01078"/>
<evidence type="ECO:0000256" key="1">
    <source>
        <dbReference type="ARBA" id="ARBA00012528"/>
    </source>
</evidence>
<dbReference type="CDD" id="cd01949">
    <property type="entry name" value="GGDEF"/>
    <property type="match status" value="1"/>
</dbReference>
<keyword evidence="3" id="KW-0597">Phosphoprotein</keyword>
<evidence type="ECO:0000259" key="4">
    <source>
        <dbReference type="PROSITE" id="PS50110"/>
    </source>
</evidence>
<dbReference type="EMBL" id="CYHG01000003">
    <property type="protein sequence ID" value="CUB03231.1"/>
    <property type="molecule type" value="Genomic_DNA"/>
</dbReference>
<dbReference type="SMART" id="SM00267">
    <property type="entry name" value="GGDEF"/>
    <property type="match status" value="1"/>
</dbReference>
<dbReference type="RefSeq" id="WP_055462202.1">
    <property type="nucleotide sequence ID" value="NZ_CYHG01000003.1"/>
</dbReference>
<name>A0A0K6IJI3_9GAMM</name>
<dbReference type="InterPro" id="IPR050469">
    <property type="entry name" value="Diguanylate_Cyclase"/>
</dbReference>
<gene>
    <name evidence="6" type="ORF">Ga0061065_10380</name>
</gene>
<dbReference type="Proteomes" id="UP000182769">
    <property type="component" value="Unassembled WGS sequence"/>
</dbReference>
<dbReference type="InterPro" id="IPR001789">
    <property type="entry name" value="Sig_transdc_resp-reg_receiver"/>
</dbReference>
<evidence type="ECO:0000256" key="2">
    <source>
        <dbReference type="ARBA" id="ARBA00034247"/>
    </source>
</evidence>
<reference evidence="7" key="1">
    <citation type="submission" date="2015-08" db="EMBL/GenBank/DDBJ databases">
        <authorList>
            <person name="Varghese N."/>
        </authorList>
    </citation>
    <scope>NUCLEOTIDE SEQUENCE [LARGE SCALE GENOMIC DNA]</scope>
    <source>
        <strain evidence="7">JCM 18476</strain>
    </source>
</reference>
<evidence type="ECO:0000256" key="3">
    <source>
        <dbReference type="PROSITE-ProRule" id="PRU00169"/>
    </source>
</evidence>
<dbReference type="InterPro" id="IPR043128">
    <property type="entry name" value="Rev_trsase/Diguanyl_cyclase"/>
</dbReference>
<dbReference type="Gene3D" id="3.30.70.270">
    <property type="match status" value="1"/>
</dbReference>
<dbReference type="Gene3D" id="3.40.50.2300">
    <property type="match status" value="2"/>
</dbReference>
<dbReference type="Pfam" id="PF00990">
    <property type="entry name" value="GGDEF"/>
    <property type="match status" value="1"/>
</dbReference>
<feature type="modified residue" description="4-aspartylphosphate" evidence="3">
    <location>
        <position position="54"/>
    </location>
</feature>
<feature type="modified residue" description="4-aspartylphosphate" evidence="3">
    <location>
        <position position="175"/>
    </location>
</feature>
<dbReference type="PROSITE" id="PS50110">
    <property type="entry name" value="RESPONSE_REGULATORY"/>
    <property type="match status" value="2"/>
</dbReference>
<dbReference type="GO" id="GO:0000160">
    <property type="term" value="P:phosphorelay signal transduction system"/>
    <property type="evidence" value="ECO:0007669"/>
    <property type="project" value="InterPro"/>
</dbReference>
<feature type="domain" description="Response regulatory" evidence="4">
    <location>
        <begin position="3"/>
        <end position="117"/>
    </location>
</feature>
<comment type="catalytic activity">
    <reaction evidence="2">
        <text>2 GTP = 3',3'-c-di-GMP + 2 diphosphate</text>
        <dbReference type="Rhea" id="RHEA:24898"/>
        <dbReference type="ChEBI" id="CHEBI:33019"/>
        <dbReference type="ChEBI" id="CHEBI:37565"/>
        <dbReference type="ChEBI" id="CHEBI:58805"/>
        <dbReference type="EC" id="2.7.7.65"/>
    </reaction>
</comment>
<dbReference type="SMART" id="SM00448">
    <property type="entry name" value="REC"/>
    <property type="match status" value="2"/>
</dbReference>
<sequence length="414" mass="46740">MYNILVVEDTAVVRKILENLIGSNPFFRCVSCKDFASVHEVMKQNVDFLAAVVDLNLPDAPNGEVVEEVLRHRIPTVVLTGSVDEPLRASLLAQGVLDYITKDASYSYRQVVKILERLRKNLSIKVLVVEDSLVCSNIMCNLLRKALIEVVVAKNGVEALRVLEKEPDIKMVISDHYMPEMSGFELVRQLREQPQYQNLTIIGVSAQGDPVMSAKFIKSGANDFLTKPFYQEEFYWRVFSALESMEMMEAIHKAVYVDVLTGIHNRRYLFEQGEKLFIEKHKFAGFGVCMFDLDEFKEVNDSLGHLIGDQLIAQFAGILKKTFADDLLGRYGGEEFVVISTRSEEALRKDIANFMYTVRCTLFTEKNLAMTCSVGVCFEPMTSLNESLGAADAQLYQAKAFGRNRVEPYDSEVA</sequence>
<feature type="domain" description="GGDEF" evidence="5">
    <location>
        <begin position="284"/>
        <end position="411"/>
    </location>
</feature>